<accession>A0ABW3GD01</accession>
<dbReference type="PANTHER" id="PTHR43646">
    <property type="entry name" value="GLYCOSYLTRANSFERASE"/>
    <property type="match status" value="1"/>
</dbReference>
<evidence type="ECO:0000256" key="3">
    <source>
        <dbReference type="ARBA" id="ARBA00022676"/>
    </source>
</evidence>
<dbReference type="Pfam" id="PF00535">
    <property type="entry name" value="Glycos_transf_2"/>
    <property type="match status" value="1"/>
</dbReference>
<dbReference type="EMBL" id="JBHTIL010000001">
    <property type="protein sequence ID" value="MFD0926682.1"/>
    <property type="molecule type" value="Genomic_DNA"/>
</dbReference>
<evidence type="ECO:0000256" key="9">
    <source>
        <dbReference type="ARBA" id="ARBA00040345"/>
    </source>
</evidence>
<keyword evidence="4" id="KW-0808">Transferase</keyword>
<name>A0ABW3GD01_9NOCA</name>
<dbReference type="InterPro" id="IPR029044">
    <property type="entry name" value="Nucleotide-diphossugar_trans"/>
</dbReference>
<comment type="function">
    <text evidence="6">Catalyzes the glycosylation of 4,4'-diaponeurosporenoate, i.e. the esterification of glucose at the C1'' position with the carboxyl group of 4,4'-diaponeurosporenic acid, to form glycosyl-4,4'-diaponeurosporenoate. This is a step in the biosynthesis of staphyloxanthin, an orange pigment present in most staphylococci strains.</text>
</comment>
<evidence type="ECO:0000259" key="10">
    <source>
        <dbReference type="Pfam" id="PF00535"/>
    </source>
</evidence>
<feature type="domain" description="Glycosyltransferase 2-like" evidence="10">
    <location>
        <begin position="4"/>
        <end position="167"/>
    </location>
</feature>
<sequence>MRISVVVPAHNEAGDIAHCLERLIEQDGPITEIIVVDNNSTDETPDLVREAAVGDDRVVLITEPRPGVAYARYAGFAAATGDVIVSVDSDTRVEPGWSTAIASAFSDNPRIAAGTCPMVMFDLPFQGAFSRRNLRLQARAQRHLKHGEITPAPALSGANSAIRRTAWDDIADKVSYRGDLFEDLDRSLLLQDAGHSLAIVPGMAATVSGRRLLSGPRSLLRYAACGPRTYAVHGKTREAAIAWVLNVVIVMRSSVLLPANRAWDPDRGNFSLRRLLAREWQVRHSPIG</sequence>
<evidence type="ECO:0000256" key="8">
    <source>
        <dbReference type="ARBA" id="ARBA00038120"/>
    </source>
</evidence>
<comment type="subcellular location">
    <subcellularLocation>
        <location evidence="1">Cell membrane</location>
    </subcellularLocation>
</comment>
<dbReference type="CDD" id="cd00761">
    <property type="entry name" value="Glyco_tranf_GTA_type"/>
    <property type="match status" value="1"/>
</dbReference>
<dbReference type="Proteomes" id="UP001597068">
    <property type="component" value="Unassembled WGS sequence"/>
</dbReference>
<protein>
    <recommendedName>
        <fullName evidence="9">4,4'-diaponeurosporenoate glycosyltransferase</fullName>
    </recommendedName>
</protein>
<evidence type="ECO:0000256" key="1">
    <source>
        <dbReference type="ARBA" id="ARBA00004236"/>
    </source>
</evidence>
<evidence type="ECO:0000256" key="4">
    <source>
        <dbReference type="ARBA" id="ARBA00022679"/>
    </source>
</evidence>
<organism evidence="11 12">
    <name type="scientific">Williamsia deligens</name>
    <dbReference type="NCBI Taxonomy" id="321325"/>
    <lineage>
        <taxon>Bacteria</taxon>
        <taxon>Bacillati</taxon>
        <taxon>Actinomycetota</taxon>
        <taxon>Actinomycetes</taxon>
        <taxon>Mycobacteriales</taxon>
        <taxon>Nocardiaceae</taxon>
        <taxon>Williamsia</taxon>
    </lineage>
</organism>
<evidence type="ECO:0000256" key="2">
    <source>
        <dbReference type="ARBA" id="ARBA00022475"/>
    </source>
</evidence>
<keyword evidence="5" id="KW-0472">Membrane</keyword>
<proteinExistence type="inferred from homology"/>
<dbReference type="InterPro" id="IPR001173">
    <property type="entry name" value="Glyco_trans_2-like"/>
</dbReference>
<comment type="caution">
    <text evidence="11">The sequence shown here is derived from an EMBL/GenBank/DDBJ whole genome shotgun (WGS) entry which is preliminary data.</text>
</comment>
<dbReference type="PANTHER" id="PTHR43646:SF2">
    <property type="entry name" value="GLYCOSYLTRANSFERASE 2-LIKE DOMAIN-CONTAINING PROTEIN"/>
    <property type="match status" value="1"/>
</dbReference>
<evidence type="ECO:0000256" key="7">
    <source>
        <dbReference type="ARBA" id="ARBA00037904"/>
    </source>
</evidence>
<keyword evidence="2" id="KW-1003">Cell membrane</keyword>
<gene>
    <name evidence="11" type="ORF">ACFQ04_13145</name>
</gene>
<keyword evidence="3" id="KW-0328">Glycosyltransferase</keyword>
<dbReference type="SUPFAM" id="SSF53448">
    <property type="entry name" value="Nucleotide-diphospho-sugar transferases"/>
    <property type="match status" value="1"/>
</dbReference>
<reference evidence="12" key="1">
    <citation type="journal article" date="2019" name="Int. J. Syst. Evol. Microbiol.">
        <title>The Global Catalogue of Microorganisms (GCM) 10K type strain sequencing project: providing services to taxonomists for standard genome sequencing and annotation.</title>
        <authorList>
            <consortium name="The Broad Institute Genomics Platform"/>
            <consortium name="The Broad Institute Genome Sequencing Center for Infectious Disease"/>
            <person name="Wu L."/>
            <person name="Ma J."/>
        </authorList>
    </citation>
    <scope>NUCLEOTIDE SEQUENCE [LARGE SCALE GENOMIC DNA]</scope>
    <source>
        <strain evidence="12">CCUG 50873</strain>
    </source>
</reference>
<evidence type="ECO:0000256" key="5">
    <source>
        <dbReference type="ARBA" id="ARBA00023136"/>
    </source>
</evidence>
<comment type="similarity">
    <text evidence="8">Belongs to the glycosyltransferase 2 family. CrtQ subfamily.</text>
</comment>
<evidence type="ECO:0000256" key="6">
    <source>
        <dbReference type="ARBA" id="ARBA00037281"/>
    </source>
</evidence>
<keyword evidence="12" id="KW-1185">Reference proteome</keyword>
<comment type="pathway">
    <text evidence="7">Carotenoid biosynthesis; staphyloxanthin biosynthesis; staphyloxanthin from farnesyl diphosphate: step 4/5.</text>
</comment>
<evidence type="ECO:0000313" key="11">
    <source>
        <dbReference type="EMBL" id="MFD0926682.1"/>
    </source>
</evidence>
<dbReference type="Gene3D" id="3.90.550.10">
    <property type="entry name" value="Spore Coat Polysaccharide Biosynthesis Protein SpsA, Chain A"/>
    <property type="match status" value="1"/>
</dbReference>
<dbReference type="RefSeq" id="WP_253645458.1">
    <property type="nucleotide sequence ID" value="NZ_BAAAMO010000002.1"/>
</dbReference>
<evidence type="ECO:0000313" key="12">
    <source>
        <dbReference type="Proteomes" id="UP001597068"/>
    </source>
</evidence>